<evidence type="ECO:0000256" key="6">
    <source>
        <dbReference type="ARBA" id="ARBA00022989"/>
    </source>
</evidence>
<dbReference type="InterPro" id="IPR001036">
    <property type="entry name" value="Acrflvin-R"/>
</dbReference>
<name>I7JL79_9BURK</name>
<dbReference type="SUPFAM" id="SSF82693">
    <property type="entry name" value="Multidrug efflux transporter AcrB pore domain, PN1, PN2, PC1 and PC2 subdomains"/>
    <property type="match status" value="3"/>
</dbReference>
<evidence type="ECO:0000256" key="8">
    <source>
        <dbReference type="SAM" id="Phobius"/>
    </source>
</evidence>
<dbReference type="Gene3D" id="3.30.70.1430">
    <property type="entry name" value="Multidrug efflux transporter AcrB pore domain"/>
    <property type="match status" value="2"/>
</dbReference>
<feature type="transmembrane region" description="Helical" evidence="8">
    <location>
        <begin position="532"/>
        <end position="552"/>
    </location>
</feature>
<protein>
    <submittedName>
        <fullName evidence="9">AcrB/AcrD/AcrF family protein</fullName>
    </submittedName>
</protein>
<sequence length="1024" mass="112242">MNFSEVFIRKPIATTLIMIALLLAGLFCYKQLPVSALPDVDYPTIQVTAQFPGASPQTVEKLITSPLEKQLGQMAGIEQMISNSMAGASVITLKFGLDIEMSVAEQEVQAALNAASNSIPDELPMPPVYNKVNPADTPVLTIAITSETLPLHEVRDLVETRILQDISQISGVGLVNISGGQKPAFRIQVNPNALASSGLTFSNLRSAIAQANINTPLGTLNGEQKSTTIHAQSQLQTVEDYENLIIAFQNNAPLRLKQVAKVVRDAENIYQSAWINDKQGILLNVQRQPSANVIEVVDEIYKILPDLRASLPQSIDLEIVGDRTESIRLSIDHVKNELLLSVLLVVLVTFVFLRSLTATFIPSVVVPLSLVGTFVVMYFLGYSLNNLTLMALTIATGFVVDDAIVMIENIARHVENGETPFNAALKGSKEIGFTLISLTFSLIAVLIPLLFMGDILGRLFSEFAVTLAVAIVISLLISLTLTPMMCARLLNSKNNLSESKQYRGFHGLTTKIIDWIIDLYARALEVVLRNQFITLVIAILTLLITIFLYLYIPKGFFPEQDTGLIQIVSLADQSSSFEKTSQTQRELMIDIKANPNVQSVTSYVGVDSTNSTINKTRMQVVLKPHSERSSVDTILGELDEIAQKHPGLETYILPSQDLALDTAISQSRYQLTLSSIDKEELSEWITPFMNKLSSIDGVKDVVNNLQTNGLEARVVVNRDLASRMGITIGQIDEALYDAFGQRLISTVFTQANQYRIVLEIDPNLSKSPSDLSNIYLKSNISGNLVRLTDIANIEIGTTSLEVQRVDQFPSTLISFNLKDGFALSDIIPQVTEIPSQINMPESVYLDLQGSTAAYTSSQANTLWLLLAAIFVMYIVLGVLYESFIHPITILSTLPSATIGALLALIFVDMELDMVGIIGIILLIGIVKKNAIMVIDFALIAEREQGLSPKDAVRQAALIRFRPIFMTTLAALFAAIPLMLSTGVGAELRTPLGLTMVGGLMLSQILTLFTTPVIYLYFDRLTKRS</sequence>
<evidence type="ECO:0000313" key="9">
    <source>
        <dbReference type="EMBL" id="CCG18867.1"/>
    </source>
</evidence>
<dbReference type="SUPFAM" id="SSF82714">
    <property type="entry name" value="Multidrug efflux transporter AcrB TolC docking domain, DN and DC subdomains"/>
    <property type="match status" value="2"/>
</dbReference>
<dbReference type="EMBL" id="HE681424">
    <property type="protein sequence ID" value="CCG18867.1"/>
    <property type="molecule type" value="Genomic_DNA"/>
</dbReference>
<dbReference type="AlphaFoldDB" id="I7JL79"/>
<feature type="transmembrane region" description="Helical" evidence="8">
    <location>
        <begin position="463"/>
        <end position="490"/>
    </location>
</feature>
<dbReference type="InterPro" id="IPR027463">
    <property type="entry name" value="AcrB_DN_DC_subdom"/>
</dbReference>
<comment type="subcellular location">
    <subcellularLocation>
        <location evidence="1">Cell inner membrane</location>
        <topology evidence="1">Multi-pass membrane protein</topology>
    </subcellularLocation>
</comment>
<evidence type="ECO:0000256" key="7">
    <source>
        <dbReference type="ARBA" id="ARBA00023136"/>
    </source>
</evidence>
<dbReference type="RefSeq" id="WP_015551066.1">
    <property type="nucleotide sequence ID" value="NC_021033.1"/>
</dbReference>
<dbReference type="SUPFAM" id="SSF82866">
    <property type="entry name" value="Multidrug efflux transporter AcrB transmembrane domain"/>
    <property type="match status" value="2"/>
</dbReference>
<keyword evidence="4" id="KW-0997">Cell inner membrane</keyword>
<evidence type="ECO:0000256" key="5">
    <source>
        <dbReference type="ARBA" id="ARBA00022692"/>
    </source>
</evidence>
<feature type="transmembrane region" description="Helical" evidence="8">
    <location>
        <begin position="431"/>
        <end position="451"/>
    </location>
</feature>
<evidence type="ECO:0000256" key="2">
    <source>
        <dbReference type="ARBA" id="ARBA00022448"/>
    </source>
</evidence>
<evidence type="ECO:0000256" key="1">
    <source>
        <dbReference type="ARBA" id="ARBA00004429"/>
    </source>
</evidence>
<keyword evidence="2" id="KW-0813">Transport</keyword>
<proteinExistence type="predicted"/>
<dbReference type="Pfam" id="PF00873">
    <property type="entry name" value="ACR_tran"/>
    <property type="match status" value="1"/>
</dbReference>
<dbReference type="GO" id="GO:0005886">
    <property type="term" value="C:plasma membrane"/>
    <property type="evidence" value="ECO:0007669"/>
    <property type="project" value="UniProtKB-SubCell"/>
</dbReference>
<dbReference type="Gene3D" id="3.30.70.1320">
    <property type="entry name" value="Multidrug efflux transporter AcrB pore domain like"/>
    <property type="match status" value="1"/>
</dbReference>
<keyword evidence="3" id="KW-1003">Cell membrane</keyword>
<keyword evidence="6 8" id="KW-1133">Transmembrane helix</keyword>
<dbReference type="HOGENOM" id="CLU_002755_1_2_4"/>
<dbReference type="Gene3D" id="1.20.1640.10">
    <property type="entry name" value="Multidrug efflux transporter AcrB transmembrane domain"/>
    <property type="match status" value="2"/>
</dbReference>
<dbReference type="GO" id="GO:0042910">
    <property type="term" value="F:xenobiotic transmembrane transporter activity"/>
    <property type="evidence" value="ECO:0007669"/>
    <property type="project" value="TreeGrafter"/>
</dbReference>
<dbReference type="KEGG" id="tat:KUM_0061"/>
<feature type="transmembrane region" description="Helical" evidence="8">
    <location>
        <begin position="913"/>
        <end position="939"/>
    </location>
</feature>
<reference evidence="9" key="1">
    <citation type="journal article" date="2012" name="Vet. Microbiol.">
        <title>Comparative genomic analyses of the Taylorellae.</title>
        <authorList>
            <person name="Hauser H."/>
            <person name="Richter D.C."/>
            <person name="van Tonder A."/>
            <person name="Clark L."/>
            <person name="Preston A."/>
        </authorList>
    </citation>
    <scope>NUCLEOTIDE SEQUENCE</scope>
    <source>
        <strain evidence="9">14/45</strain>
    </source>
</reference>
<dbReference type="PRINTS" id="PR00702">
    <property type="entry name" value="ACRIFLAVINRP"/>
</dbReference>
<evidence type="ECO:0000256" key="3">
    <source>
        <dbReference type="ARBA" id="ARBA00022475"/>
    </source>
</evidence>
<feature type="transmembrane region" description="Helical" evidence="8">
    <location>
        <begin position="991"/>
        <end position="1017"/>
    </location>
</feature>
<dbReference type="PANTHER" id="PTHR32063:SF21">
    <property type="entry name" value="MULTIDRUG RESISTANCE PROTEIN MDTB"/>
    <property type="match status" value="1"/>
</dbReference>
<feature type="transmembrane region" description="Helical" evidence="8">
    <location>
        <begin position="338"/>
        <end position="357"/>
    </location>
</feature>
<dbReference type="PANTHER" id="PTHR32063">
    <property type="match status" value="1"/>
</dbReference>
<dbReference type="Gene3D" id="3.30.70.1440">
    <property type="entry name" value="Multidrug efflux transporter AcrB pore domain"/>
    <property type="match status" value="1"/>
</dbReference>
<gene>
    <name evidence="9" type="ORF">KUM_0061</name>
</gene>
<keyword evidence="5 8" id="KW-0812">Transmembrane</keyword>
<feature type="transmembrane region" description="Helical" evidence="8">
    <location>
        <begin position="862"/>
        <end position="880"/>
    </location>
</feature>
<dbReference type="BioCyc" id="TASI1091495:G13GE-61-MONOMER"/>
<organism evidence="9">
    <name type="scientific">Taylorella asinigenitalis 14/45</name>
    <dbReference type="NCBI Taxonomy" id="1091495"/>
    <lineage>
        <taxon>Bacteria</taxon>
        <taxon>Pseudomonadati</taxon>
        <taxon>Pseudomonadota</taxon>
        <taxon>Betaproteobacteria</taxon>
        <taxon>Burkholderiales</taxon>
        <taxon>Alcaligenaceae</taxon>
        <taxon>Taylorella</taxon>
    </lineage>
</organism>
<feature type="transmembrane region" description="Helical" evidence="8">
    <location>
        <begin position="364"/>
        <end position="381"/>
    </location>
</feature>
<dbReference type="FunFam" id="3.30.70.1430:FF:000001">
    <property type="entry name" value="Efflux pump membrane transporter"/>
    <property type="match status" value="1"/>
</dbReference>
<dbReference type="FunFam" id="1.20.1640.10:FF:000001">
    <property type="entry name" value="Efflux pump membrane transporter"/>
    <property type="match status" value="1"/>
</dbReference>
<accession>I7JL79</accession>
<keyword evidence="7 8" id="KW-0472">Membrane</keyword>
<evidence type="ECO:0000256" key="4">
    <source>
        <dbReference type="ARBA" id="ARBA00022519"/>
    </source>
</evidence>
<feature type="transmembrane region" description="Helical" evidence="8">
    <location>
        <begin position="960"/>
        <end position="979"/>
    </location>
</feature>
<dbReference type="Gene3D" id="3.30.2090.10">
    <property type="entry name" value="Multidrug efflux transporter AcrB TolC docking domain, DN and DC subdomains"/>
    <property type="match status" value="2"/>
</dbReference>